<keyword evidence="3" id="KW-0808">Transferase</keyword>
<evidence type="ECO:0000256" key="6">
    <source>
        <dbReference type="ARBA" id="ARBA00022840"/>
    </source>
</evidence>
<dbReference type="Gene3D" id="1.10.510.10">
    <property type="entry name" value="Transferase(Phosphotransferase) domain 1"/>
    <property type="match status" value="1"/>
</dbReference>
<dbReference type="GO" id="GO:0005737">
    <property type="term" value="C:cytoplasm"/>
    <property type="evidence" value="ECO:0007669"/>
    <property type="project" value="TreeGrafter"/>
</dbReference>
<evidence type="ECO:0000256" key="4">
    <source>
        <dbReference type="ARBA" id="ARBA00022741"/>
    </source>
</evidence>
<dbReference type="InterPro" id="IPR008271">
    <property type="entry name" value="Ser/Thr_kinase_AS"/>
</dbReference>
<evidence type="ECO:0000256" key="8">
    <source>
        <dbReference type="SAM" id="MobiDB-lite"/>
    </source>
</evidence>
<accession>A0AAD6UIK4</accession>
<organism evidence="10 11">
    <name type="scientific">Mycena belliarum</name>
    <dbReference type="NCBI Taxonomy" id="1033014"/>
    <lineage>
        <taxon>Eukaryota</taxon>
        <taxon>Fungi</taxon>
        <taxon>Dikarya</taxon>
        <taxon>Basidiomycota</taxon>
        <taxon>Agaricomycotina</taxon>
        <taxon>Agaricomycetes</taxon>
        <taxon>Agaricomycetidae</taxon>
        <taxon>Agaricales</taxon>
        <taxon>Marasmiineae</taxon>
        <taxon>Mycenaceae</taxon>
        <taxon>Mycena</taxon>
    </lineage>
</organism>
<evidence type="ECO:0000313" key="10">
    <source>
        <dbReference type="EMBL" id="KAJ7100222.1"/>
    </source>
</evidence>
<evidence type="ECO:0000256" key="5">
    <source>
        <dbReference type="ARBA" id="ARBA00022777"/>
    </source>
</evidence>
<keyword evidence="4 7" id="KW-0547">Nucleotide-binding</keyword>
<dbReference type="InterPro" id="IPR011009">
    <property type="entry name" value="Kinase-like_dom_sf"/>
</dbReference>
<dbReference type="SUPFAM" id="SSF56112">
    <property type="entry name" value="Protein kinase-like (PK-like)"/>
    <property type="match status" value="1"/>
</dbReference>
<feature type="region of interest" description="Disordered" evidence="8">
    <location>
        <begin position="1"/>
        <end position="22"/>
    </location>
</feature>
<keyword evidence="2" id="KW-0723">Serine/threonine-protein kinase</keyword>
<sequence length="689" mass="75743">MFVPTDRCPTSEPSHPGPGTTIDNGALELVEVLGVGGYGVVYRAVETRSPIPRQYAVKCLMHPPTSVTPRQRQLHIREIALHQLSGAHPNVVTLHRVVEEHNCTYIIMDYASDGDLFSQILYGCRYLGNTRLIKHVFNQLLDAVDYCHSLGIYHRDLKPENVLCFDGGYRVAITDFGLATTEKLSEEFRTGSVYHMSPECQGGEFAPSGSYSPMFNDIWSLGIVLLNLTTGRNPWKAATLSDSTFRAYLHSPAEFLTSVLPISAELNAVLIRMLDIDWRHRMTIPQLRVALGGVKDFYSAGAVFEGSMARCPWEVGVDLEASPVKDHFARRSLQQRRPEWSKESSLVFAHPHATRSGSSSSTRYSSCGATWAFDSPTSSDSDHIFSEKFMFERPRTPPQIDLPLSPISPCSSESQHAAFIVTPSIVDFPLRRQAKGLRKPLTINTTLLSPQYYTAQNTSLDSASTGSSVMQTAVDDLDPYASSFFLASSKVTMADSADLGEVSEDKEMSSPGWGCSADEMSRYSSTRSSILVRPKRFDDDRSATPSPDTEAAAWHDQCQYASSIYQTVTDAPPPRSEPHKKYARPDAASTDSPLHHPIKFFALPASASGPPPAKDGRSDNLEPFQSFIFHQTPSSPSLETWTAFSASSPQTPHAAAGGSGSLARGPHLRAIRPWFLRAKLFGSSGDPFH</sequence>
<protein>
    <submittedName>
        <fullName evidence="10">Kinase-like domain-containing protein</fullName>
    </submittedName>
</protein>
<evidence type="ECO:0000313" key="11">
    <source>
        <dbReference type="Proteomes" id="UP001222325"/>
    </source>
</evidence>
<dbReference type="InterPro" id="IPR000719">
    <property type="entry name" value="Prot_kinase_dom"/>
</dbReference>
<dbReference type="PANTHER" id="PTHR24346:SF82">
    <property type="entry name" value="KP78A-RELATED"/>
    <property type="match status" value="1"/>
</dbReference>
<comment type="caution">
    <text evidence="10">The sequence shown here is derived from an EMBL/GenBank/DDBJ whole genome shotgun (WGS) entry which is preliminary data.</text>
</comment>
<feature type="binding site" evidence="7">
    <location>
        <position position="58"/>
    </location>
    <ligand>
        <name>ATP</name>
        <dbReference type="ChEBI" id="CHEBI:30616"/>
    </ligand>
</feature>
<dbReference type="GO" id="GO:0005524">
    <property type="term" value="F:ATP binding"/>
    <property type="evidence" value="ECO:0007669"/>
    <property type="project" value="UniProtKB-UniRule"/>
</dbReference>
<keyword evidence="11" id="KW-1185">Reference proteome</keyword>
<dbReference type="PROSITE" id="PS50011">
    <property type="entry name" value="PROTEIN_KINASE_DOM"/>
    <property type="match status" value="1"/>
</dbReference>
<reference evidence="10" key="1">
    <citation type="submission" date="2023-03" db="EMBL/GenBank/DDBJ databases">
        <title>Massive genome expansion in bonnet fungi (Mycena s.s.) driven by repeated elements and novel gene families across ecological guilds.</title>
        <authorList>
            <consortium name="Lawrence Berkeley National Laboratory"/>
            <person name="Harder C.B."/>
            <person name="Miyauchi S."/>
            <person name="Viragh M."/>
            <person name="Kuo A."/>
            <person name="Thoen E."/>
            <person name="Andreopoulos B."/>
            <person name="Lu D."/>
            <person name="Skrede I."/>
            <person name="Drula E."/>
            <person name="Henrissat B."/>
            <person name="Morin E."/>
            <person name="Kohler A."/>
            <person name="Barry K."/>
            <person name="LaButti K."/>
            <person name="Morin E."/>
            <person name="Salamov A."/>
            <person name="Lipzen A."/>
            <person name="Mereny Z."/>
            <person name="Hegedus B."/>
            <person name="Baldrian P."/>
            <person name="Stursova M."/>
            <person name="Weitz H."/>
            <person name="Taylor A."/>
            <person name="Grigoriev I.V."/>
            <person name="Nagy L.G."/>
            <person name="Martin F."/>
            <person name="Kauserud H."/>
        </authorList>
    </citation>
    <scope>NUCLEOTIDE SEQUENCE</scope>
    <source>
        <strain evidence="10">CBHHK173m</strain>
    </source>
</reference>
<dbReference type="Pfam" id="PF00069">
    <property type="entry name" value="Pkinase"/>
    <property type="match status" value="1"/>
</dbReference>
<evidence type="ECO:0000256" key="7">
    <source>
        <dbReference type="PROSITE-ProRule" id="PRU10141"/>
    </source>
</evidence>
<dbReference type="InterPro" id="IPR017441">
    <property type="entry name" value="Protein_kinase_ATP_BS"/>
</dbReference>
<feature type="region of interest" description="Disordered" evidence="8">
    <location>
        <begin position="569"/>
        <end position="594"/>
    </location>
</feature>
<name>A0AAD6UIK4_9AGAR</name>
<evidence type="ECO:0000256" key="3">
    <source>
        <dbReference type="ARBA" id="ARBA00022679"/>
    </source>
</evidence>
<dbReference type="AlphaFoldDB" id="A0AAD6UIK4"/>
<evidence type="ECO:0000256" key="2">
    <source>
        <dbReference type="ARBA" id="ARBA00022527"/>
    </source>
</evidence>
<gene>
    <name evidence="10" type="ORF">B0H15DRAFT_944564</name>
</gene>
<proteinExistence type="inferred from homology"/>
<dbReference type="Proteomes" id="UP001222325">
    <property type="component" value="Unassembled WGS sequence"/>
</dbReference>
<comment type="similarity">
    <text evidence="1">Belongs to the protein kinase superfamily. CAMK Ser/Thr protein kinase family. NIM1 subfamily.</text>
</comment>
<dbReference type="PROSITE" id="PS00108">
    <property type="entry name" value="PROTEIN_KINASE_ST"/>
    <property type="match status" value="1"/>
</dbReference>
<dbReference type="PROSITE" id="PS00107">
    <property type="entry name" value="PROTEIN_KINASE_ATP"/>
    <property type="match status" value="1"/>
</dbReference>
<dbReference type="SMART" id="SM00220">
    <property type="entry name" value="S_TKc"/>
    <property type="match status" value="1"/>
</dbReference>
<evidence type="ECO:0000256" key="1">
    <source>
        <dbReference type="ARBA" id="ARBA00010791"/>
    </source>
</evidence>
<dbReference type="PANTHER" id="PTHR24346">
    <property type="entry name" value="MAP/MICROTUBULE AFFINITY-REGULATING KINASE"/>
    <property type="match status" value="1"/>
</dbReference>
<evidence type="ECO:0000259" key="9">
    <source>
        <dbReference type="PROSITE" id="PS50011"/>
    </source>
</evidence>
<dbReference type="GO" id="GO:0035556">
    <property type="term" value="P:intracellular signal transduction"/>
    <property type="evidence" value="ECO:0007669"/>
    <property type="project" value="TreeGrafter"/>
</dbReference>
<feature type="domain" description="Protein kinase" evidence="9">
    <location>
        <begin position="27"/>
        <end position="298"/>
    </location>
</feature>
<keyword evidence="6 7" id="KW-0067">ATP-binding</keyword>
<dbReference type="GO" id="GO:0004674">
    <property type="term" value="F:protein serine/threonine kinase activity"/>
    <property type="evidence" value="ECO:0007669"/>
    <property type="project" value="UniProtKB-KW"/>
</dbReference>
<dbReference type="EMBL" id="JARJCN010000006">
    <property type="protein sequence ID" value="KAJ7100222.1"/>
    <property type="molecule type" value="Genomic_DNA"/>
</dbReference>
<keyword evidence="5 10" id="KW-0418">Kinase</keyword>